<accession>A0ACB9MAV7</accession>
<name>A0ACB9MAV7_9MYRT</name>
<reference evidence="2" key="1">
    <citation type="journal article" date="2023" name="Front. Plant Sci.">
        <title>Chromosomal-level genome assembly of Melastoma candidum provides insights into trichome evolution.</title>
        <authorList>
            <person name="Zhong Y."/>
            <person name="Wu W."/>
            <person name="Sun C."/>
            <person name="Zou P."/>
            <person name="Liu Y."/>
            <person name="Dai S."/>
            <person name="Zhou R."/>
        </authorList>
    </citation>
    <scope>NUCLEOTIDE SEQUENCE [LARGE SCALE GENOMIC DNA]</scope>
</reference>
<sequence length="116" mass="12991">MDFFRNAKVVCLHSHHDKYLIADNDEESVSQIRNGSSLPAARWSVEFVLISDSIIRLKSCHDKYLTTSNQPFLLGMTGLKVLQTLPRGLDSSVEWEPVRDGTRVRLKTRGSGTGTS</sequence>
<evidence type="ECO:0000313" key="2">
    <source>
        <dbReference type="Proteomes" id="UP001057402"/>
    </source>
</evidence>
<protein>
    <submittedName>
        <fullName evidence="1">Uncharacterized protein</fullName>
    </submittedName>
</protein>
<dbReference type="EMBL" id="CM042889">
    <property type="protein sequence ID" value="KAI4320424.1"/>
    <property type="molecule type" value="Genomic_DNA"/>
</dbReference>
<dbReference type="Proteomes" id="UP001057402">
    <property type="component" value="Chromosome 10"/>
</dbReference>
<gene>
    <name evidence="1" type="ORF">MLD38_033907</name>
</gene>
<evidence type="ECO:0000313" key="1">
    <source>
        <dbReference type="EMBL" id="KAI4320424.1"/>
    </source>
</evidence>
<comment type="caution">
    <text evidence="1">The sequence shown here is derived from an EMBL/GenBank/DDBJ whole genome shotgun (WGS) entry which is preliminary data.</text>
</comment>
<organism evidence="1 2">
    <name type="scientific">Melastoma candidum</name>
    <dbReference type="NCBI Taxonomy" id="119954"/>
    <lineage>
        <taxon>Eukaryota</taxon>
        <taxon>Viridiplantae</taxon>
        <taxon>Streptophyta</taxon>
        <taxon>Embryophyta</taxon>
        <taxon>Tracheophyta</taxon>
        <taxon>Spermatophyta</taxon>
        <taxon>Magnoliopsida</taxon>
        <taxon>eudicotyledons</taxon>
        <taxon>Gunneridae</taxon>
        <taxon>Pentapetalae</taxon>
        <taxon>rosids</taxon>
        <taxon>malvids</taxon>
        <taxon>Myrtales</taxon>
        <taxon>Melastomataceae</taxon>
        <taxon>Melastomatoideae</taxon>
        <taxon>Melastomateae</taxon>
        <taxon>Melastoma</taxon>
    </lineage>
</organism>
<keyword evidence="2" id="KW-1185">Reference proteome</keyword>
<proteinExistence type="predicted"/>